<evidence type="ECO:0000313" key="3">
    <source>
        <dbReference type="EMBL" id="TCO40882.1"/>
    </source>
</evidence>
<dbReference type="Proteomes" id="UP000294862">
    <property type="component" value="Unassembled WGS sequence"/>
</dbReference>
<evidence type="ECO:0000313" key="4">
    <source>
        <dbReference type="Proteomes" id="UP000294862"/>
    </source>
</evidence>
<organism evidence="3 4">
    <name type="scientific">Dokdonella fugitiva</name>
    <dbReference type="NCBI Taxonomy" id="328517"/>
    <lineage>
        <taxon>Bacteria</taxon>
        <taxon>Pseudomonadati</taxon>
        <taxon>Pseudomonadota</taxon>
        <taxon>Gammaproteobacteria</taxon>
        <taxon>Lysobacterales</taxon>
        <taxon>Rhodanobacteraceae</taxon>
        <taxon>Dokdonella</taxon>
    </lineage>
</organism>
<proteinExistence type="predicted"/>
<protein>
    <recommendedName>
        <fullName evidence="5">Lipoprotein</fullName>
    </recommendedName>
</protein>
<accession>A0A4R2I9W0</accession>
<feature type="signal peptide" evidence="2">
    <location>
        <begin position="1"/>
        <end position="20"/>
    </location>
</feature>
<keyword evidence="4" id="KW-1185">Reference proteome</keyword>
<gene>
    <name evidence="3" type="ORF">EV148_104245</name>
</gene>
<evidence type="ECO:0000256" key="2">
    <source>
        <dbReference type="SAM" id="SignalP"/>
    </source>
</evidence>
<evidence type="ECO:0008006" key="5">
    <source>
        <dbReference type="Google" id="ProtNLM"/>
    </source>
</evidence>
<evidence type="ECO:0000256" key="1">
    <source>
        <dbReference type="SAM" id="MobiDB-lite"/>
    </source>
</evidence>
<name>A0A4R2I9W0_9GAMM</name>
<dbReference type="RefSeq" id="WP_131997368.1">
    <property type="nucleotide sequence ID" value="NZ_JACGXM010000010.1"/>
</dbReference>
<feature type="region of interest" description="Disordered" evidence="1">
    <location>
        <begin position="166"/>
        <end position="211"/>
    </location>
</feature>
<dbReference type="AlphaFoldDB" id="A0A4R2I9W0"/>
<dbReference type="EMBL" id="SLWQ01000004">
    <property type="protein sequence ID" value="TCO40882.1"/>
    <property type="molecule type" value="Genomic_DNA"/>
</dbReference>
<sequence>MGMPLRTLLFLGVLPCASCAGLRLAPLGEHAQIVLVGMQTPADTAQVNYLRVYRDVRCDGARSRGLSIGPEDAGDKSLEVEGAQRVFLFGTAERWATRGITGEPGVFDLVGNRCEFLVSFITEPSHTYRVSEDAGESGCRISVLDEQTSIAPPDLAVHDSTLCNELGRKRESPPRPQARRQDVPPAVTDHLPSLARAAPDGAPGRPSRRARAGAIRAIAMVAATRAPR</sequence>
<feature type="compositionally biased region" description="Low complexity" evidence="1">
    <location>
        <begin position="195"/>
        <end position="205"/>
    </location>
</feature>
<keyword evidence="2" id="KW-0732">Signal</keyword>
<feature type="chain" id="PRO_5020438719" description="Lipoprotein" evidence="2">
    <location>
        <begin position="21"/>
        <end position="228"/>
    </location>
</feature>
<comment type="caution">
    <text evidence="3">The sequence shown here is derived from an EMBL/GenBank/DDBJ whole genome shotgun (WGS) entry which is preliminary data.</text>
</comment>
<reference evidence="3 4" key="1">
    <citation type="journal article" date="2015" name="Stand. Genomic Sci.">
        <title>Genomic Encyclopedia of Bacterial and Archaeal Type Strains, Phase III: the genomes of soil and plant-associated and newly described type strains.</title>
        <authorList>
            <person name="Whitman W.B."/>
            <person name="Woyke T."/>
            <person name="Klenk H.P."/>
            <person name="Zhou Y."/>
            <person name="Lilburn T.G."/>
            <person name="Beck B.J."/>
            <person name="De Vos P."/>
            <person name="Vandamme P."/>
            <person name="Eisen J.A."/>
            <person name="Garrity G."/>
            <person name="Hugenholtz P."/>
            <person name="Kyrpides N.C."/>
        </authorList>
    </citation>
    <scope>NUCLEOTIDE SEQUENCE [LARGE SCALE GENOMIC DNA]</scope>
    <source>
        <strain evidence="3 4">A3</strain>
    </source>
</reference>